<dbReference type="Pfam" id="PF07484">
    <property type="entry name" value="Collar"/>
    <property type="match status" value="1"/>
</dbReference>
<accession>A0ABS1J762</accession>
<evidence type="ECO:0000313" key="2">
    <source>
        <dbReference type="EMBL" id="MBL0385894.1"/>
    </source>
</evidence>
<name>A0ABS1J762_9BACL</name>
<dbReference type="Gene3D" id="3.90.1340.10">
    <property type="entry name" value="Phage tail collar domain"/>
    <property type="match status" value="1"/>
</dbReference>
<dbReference type="Proteomes" id="UP000602284">
    <property type="component" value="Unassembled WGS sequence"/>
</dbReference>
<dbReference type="InterPro" id="IPR037053">
    <property type="entry name" value="Phage_tail_collar_dom_sf"/>
</dbReference>
<keyword evidence="3" id="KW-1185">Reference proteome</keyword>
<sequence>MAEPFVGEIRLFSYNRIPQGWLPCNGQLLNIQQNMALYALLSTKFGGDGKTTFALPNLQGRVPIHPNNANPNLAYAASGGESAHTLTLKEIPIHDHQVYASSVAATTAAPGGAVWGSQANQFAPASDPGTLVPLNANAYAAAGGSAAHSNMQPYLTVSYCIATTGIYPSRS</sequence>
<organism evidence="2 3">
    <name type="scientific">Tumebacillus amylolyticus</name>
    <dbReference type="NCBI Taxonomy" id="2801339"/>
    <lineage>
        <taxon>Bacteria</taxon>
        <taxon>Bacillati</taxon>
        <taxon>Bacillota</taxon>
        <taxon>Bacilli</taxon>
        <taxon>Bacillales</taxon>
        <taxon>Alicyclobacillaceae</taxon>
        <taxon>Tumebacillus</taxon>
    </lineage>
</organism>
<dbReference type="InterPro" id="IPR011083">
    <property type="entry name" value="Phage_tail_collar_dom"/>
</dbReference>
<gene>
    <name evidence="2" type="ORF">JJB07_04450</name>
</gene>
<protein>
    <submittedName>
        <fullName evidence="2">Phage tail protein</fullName>
    </submittedName>
</protein>
<feature type="domain" description="Phage tail collar" evidence="1">
    <location>
        <begin position="7"/>
        <end position="63"/>
    </location>
</feature>
<reference evidence="2 3" key="1">
    <citation type="submission" date="2021-01" db="EMBL/GenBank/DDBJ databases">
        <title>Tumebacillus sp. strain ITR2 16S ribosomal RNA gene Genome sequencing and assembly.</title>
        <authorList>
            <person name="Kang M."/>
        </authorList>
    </citation>
    <scope>NUCLEOTIDE SEQUENCE [LARGE SCALE GENOMIC DNA]</scope>
    <source>
        <strain evidence="2 3">ITR2</strain>
    </source>
</reference>
<evidence type="ECO:0000259" key="1">
    <source>
        <dbReference type="Pfam" id="PF07484"/>
    </source>
</evidence>
<dbReference type="SUPFAM" id="SSF88874">
    <property type="entry name" value="Receptor-binding domain of short tail fibre protein gp12"/>
    <property type="match status" value="1"/>
</dbReference>
<dbReference type="EMBL" id="JAEQNB010000001">
    <property type="protein sequence ID" value="MBL0385894.1"/>
    <property type="molecule type" value="Genomic_DNA"/>
</dbReference>
<evidence type="ECO:0000313" key="3">
    <source>
        <dbReference type="Proteomes" id="UP000602284"/>
    </source>
</evidence>
<proteinExistence type="predicted"/>
<comment type="caution">
    <text evidence="2">The sequence shown here is derived from an EMBL/GenBank/DDBJ whole genome shotgun (WGS) entry which is preliminary data.</text>
</comment>
<dbReference type="RefSeq" id="WP_201631458.1">
    <property type="nucleotide sequence ID" value="NZ_JAEQNB010000001.1"/>
</dbReference>